<comment type="caution">
    <text evidence="3">The sequence shown here is derived from an EMBL/GenBank/DDBJ whole genome shotgun (WGS) entry which is preliminary data.</text>
</comment>
<dbReference type="RefSeq" id="WP_116224148.1">
    <property type="nucleotide sequence ID" value="NZ_AP018437.1"/>
</dbReference>
<dbReference type="Gene3D" id="2.30.40.10">
    <property type="entry name" value="Urease, subunit C, domain 1"/>
    <property type="match status" value="1"/>
</dbReference>
<dbReference type="InterPro" id="IPR050287">
    <property type="entry name" value="MTA/SAH_deaminase"/>
</dbReference>
<dbReference type="AlphaFoldDB" id="A0A347ZSZ4"/>
<reference evidence="3 4" key="1">
    <citation type="submission" date="2018-08" db="EMBL/GenBank/DDBJ databases">
        <title>Genomic Encyclopedia of Type Strains, Phase IV (KMG-IV): sequencing the most valuable type-strain genomes for metagenomic binning, comparative biology and taxonomic classification.</title>
        <authorList>
            <person name="Goeker M."/>
        </authorList>
    </citation>
    <scope>NUCLEOTIDE SEQUENCE [LARGE SCALE GENOMIC DNA]</scope>
    <source>
        <strain evidence="3 4">DSM 23923</strain>
    </source>
</reference>
<gene>
    <name evidence="3" type="ORF">DFR64_0871</name>
</gene>
<dbReference type="InterPro" id="IPR006680">
    <property type="entry name" value="Amidohydro-rel"/>
</dbReference>
<organism evidence="3 4">
    <name type="scientific">Pelolinea submarina</name>
    <dbReference type="NCBI Taxonomy" id="913107"/>
    <lineage>
        <taxon>Bacteria</taxon>
        <taxon>Bacillati</taxon>
        <taxon>Chloroflexota</taxon>
        <taxon>Anaerolineae</taxon>
        <taxon>Anaerolineales</taxon>
        <taxon>Anaerolineaceae</taxon>
        <taxon>Pelolinea</taxon>
    </lineage>
</organism>
<dbReference type="Gene3D" id="3.20.20.140">
    <property type="entry name" value="Metal-dependent hydrolases"/>
    <property type="match status" value="1"/>
</dbReference>
<dbReference type="PANTHER" id="PTHR43794:SF11">
    <property type="entry name" value="AMIDOHYDROLASE-RELATED DOMAIN-CONTAINING PROTEIN"/>
    <property type="match status" value="1"/>
</dbReference>
<protein>
    <submittedName>
        <fullName evidence="3">Cytosine/adenosine deaminase-related metal-dependent hydrolase</fullName>
    </submittedName>
</protein>
<evidence type="ECO:0000313" key="4">
    <source>
        <dbReference type="Proteomes" id="UP000256388"/>
    </source>
</evidence>
<feature type="domain" description="Amidohydrolase-related" evidence="2">
    <location>
        <begin position="58"/>
        <end position="411"/>
    </location>
</feature>
<dbReference type="Pfam" id="PF01979">
    <property type="entry name" value="Amidohydro_1"/>
    <property type="match status" value="1"/>
</dbReference>
<dbReference type="EMBL" id="QUMS01000001">
    <property type="protein sequence ID" value="REG10999.1"/>
    <property type="molecule type" value="Genomic_DNA"/>
</dbReference>
<name>A0A347ZSZ4_9CHLR</name>
<dbReference type="SUPFAM" id="SSF51338">
    <property type="entry name" value="Composite domain of metallo-dependent hydrolases"/>
    <property type="match status" value="1"/>
</dbReference>
<keyword evidence="4" id="KW-1185">Reference proteome</keyword>
<dbReference type="OrthoDB" id="9767366at2"/>
<keyword evidence="1 3" id="KW-0378">Hydrolase</keyword>
<dbReference type="GO" id="GO:0016810">
    <property type="term" value="F:hydrolase activity, acting on carbon-nitrogen (but not peptide) bonds"/>
    <property type="evidence" value="ECO:0007669"/>
    <property type="project" value="InterPro"/>
</dbReference>
<accession>A0A347ZSZ4</accession>
<evidence type="ECO:0000256" key="1">
    <source>
        <dbReference type="ARBA" id="ARBA00022801"/>
    </source>
</evidence>
<dbReference type="SUPFAM" id="SSF51556">
    <property type="entry name" value="Metallo-dependent hydrolases"/>
    <property type="match status" value="1"/>
</dbReference>
<dbReference type="InterPro" id="IPR011059">
    <property type="entry name" value="Metal-dep_hydrolase_composite"/>
</dbReference>
<dbReference type="InterPro" id="IPR032466">
    <property type="entry name" value="Metal_Hydrolase"/>
</dbReference>
<sequence length="442" mass="48623">MSEMLILPQWLITSPKEAPKKDWGVRVVADQITDVASNSDLRKKYPSYPVWEAPGQVLAPGFVNTHTHLYGVLAHGIPLKKAPSGFWPFLEDFWWPLIEDRLDHAMINAATDYRCATMLKSGVTGFYDCTEGPYALPGCLFSQADIVRKWGLRGILSFEATQRVSEENAQLGLRENVEFTKACQAAADALLSGLICHHTTFTCSAEFIRQAYQIAQDLGVLLHAHVSEGTYEPEHALKTFGMRTVPYYDKLGVAGEGLLASQCVQIDADEVALMAERGVRMTHMPLSNCEVGGGIAPVPELVQAGVTVGLGSDGYVDDFFEIMRGAFLIHKAKHQDPGVMPANLVWYLATEGGARALGFEKVGRIETGWQADLQLIDADLPTPVQDHNLYDQLLLYRNAGDVKGVLVAGEVKVKNGQVLNADWDALHAKTREAADRLWEMAK</sequence>
<evidence type="ECO:0000259" key="2">
    <source>
        <dbReference type="Pfam" id="PF01979"/>
    </source>
</evidence>
<dbReference type="PANTHER" id="PTHR43794">
    <property type="entry name" value="AMINOHYDROLASE SSNA-RELATED"/>
    <property type="match status" value="1"/>
</dbReference>
<proteinExistence type="predicted"/>
<dbReference type="Proteomes" id="UP000256388">
    <property type="component" value="Unassembled WGS sequence"/>
</dbReference>
<evidence type="ECO:0000313" key="3">
    <source>
        <dbReference type="EMBL" id="REG10999.1"/>
    </source>
</evidence>